<dbReference type="PROSITE" id="PS01159">
    <property type="entry name" value="WW_DOMAIN_1"/>
    <property type="match status" value="1"/>
</dbReference>
<dbReference type="SUPFAM" id="SSF54534">
    <property type="entry name" value="FKBP-like"/>
    <property type="match status" value="1"/>
</dbReference>
<dbReference type="Pfam" id="PF00639">
    <property type="entry name" value="Rotamase"/>
    <property type="match status" value="1"/>
</dbReference>
<keyword evidence="9" id="KW-1185">Reference proteome</keyword>
<dbReference type="AlphaFoldDB" id="A0A9W4TUP6"/>
<dbReference type="InterPro" id="IPR036020">
    <property type="entry name" value="WW_dom_sf"/>
</dbReference>
<dbReference type="GO" id="GO:0005829">
    <property type="term" value="C:cytosol"/>
    <property type="evidence" value="ECO:0007669"/>
    <property type="project" value="TreeGrafter"/>
</dbReference>
<dbReference type="PROSITE" id="PS50198">
    <property type="entry name" value="PPIC_PPIASE_2"/>
    <property type="match status" value="1"/>
</dbReference>
<dbReference type="InterPro" id="IPR051370">
    <property type="entry name" value="PPIase_Pin1"/>
</dbReference>
<protein>
    <recommendedName>
        <fullName evidence="5">Peptidyl-prolyl cis-trans isomerase</fullName>
        <ecNumber evidence="5">5.2.1.8</ecNumber>
    </recommendedName>
</protein>
<dbReference type="InterPro" id="IPR046357">
    <property type="entry name" value="PPIase_dom_sf"/>
</dbReference>
<dbReference type="CDD" id="cd00201">
    <property type="entry name" value="WW"/>
    <property type="match status" value="1"/>
</dbReference>
<organism evidence="8 9">
    <name type="scientific">Candida verbasci</name>
    <dbReference type="NCBI Taxonomy" id="1227364"/>
    <lineage>
        <taxon>Eukaryota</taxon>
        <taxon>Fungi</taxon>
        <taxon>Dikarya</taxon>
        <taxon>Ascomycota</taxon>
        <taxon>Saccharomycotina</taxon>
        <taxon>Pichiomycetes</taxon>
        <taxon>Debaryomycetaceae</taxon>
        <taxon>Candida/Lodderomyces clade</taxon>
        <taxon>Candida</taxon>
    </lineage>
</organism>
<evidence type="ECO:0000256" key="5">
    <source>
        <dbReference type="RuleBase" id="RU363014"/>
    </source>
</evidence>
<dbReference type="GO" id="GO:0005634">
    <property type="term" value="C:nucleus"/>
    <property type="evidence" value="ECO:0007669"/>
    <property type="project" value="TreeGrafter"/>
</dbReference>
<dbReference type="GO" id="GO:0060261">
    <property type="term" value="P:positive regulation of transcription initiation by RNA polymerase II"/>
    <property type="evidence" value="ECO:0007669"/>
    <property type="project" value="UniProtKB-ARBA"/>
</dbReference>
<reference evidence="8" key="1">
    <citation type="submission" date="2022-12" db="EMBL/GenBank/DDBJ databases">
        <authorList>
            <person name="Brejova B."/>
        </authorList>
    </citation>
    <scope>NUCLEOTIDE SEQUENCE</scope>
</reference>
<evidence type="ECO:0000259" key="6">
    <source>
        <dbReference type="PROSITE" id="PS50020"/>
    </source>
</evidence>
<dbReference type="OrthoDB" id="2530521at2759"/>
<feature type="domain" description="PpiC" evidence="7">
    <location>
        <begin position="64"/>
        <end position="175"/>
    </location>
</feature>
<keyword evidence="2 4" id="KW-0697">Rotamase</keyword>
<dbReference type="EMBL" id="CANTUO010000002">
    <property type="protein sequence ID" value="CAI5757744.1"/>
    <property type="molecule type" value="Genomic_DNA"/>
</dbReference>
<dbReference type="PANTHER" id="PTHR10657">
    <property type="entry name" value="PEPTIDYL-PROLYL CIS-TRANS ISOMERASE"/>
    <property type="match status" value="1"/>
</dbReference>
<dbReference type="FunFam" id="3.10.50.40:FF:000026">
    <property type="entry name" value="Peptidyl-prolyl cis-trans isomerase"/>
    <property type="match status" value="1"/>
</dbReference>
<proteinExistence type="predicted"/>
<dbReference type="GO" id="GO:0003755">
    <property type="term" value="F:peptidyl-prolyl cis-trans isomerase activity"/>
    <property type="evidence" value="ECO:0007669"/>
    <property type="project" value="UniProtKB-UniRule"/>
</dbReference>
<dbReference type="InterPro" id="IPR001202">
    <property type="entry name" value="WW_dom"/>
</dbReference>
<keyword evidence="3 4" id="KW-0413">Isomerase</keyword>
<dbReference type="SUPFAM" id="SSF51045">
    <property type="entry name" value="WW domain"/>
    <property type="match status" value="1"/>
</dbReference>
<evidence type="ECO:0000313" key="8">
    <source>
        <dbReference type="EMBL" id="CAI5757744.1"/>
    </source>
</evidence>
<dbReference type="EC" id="5.2.1.8" evidence="5"/>
<dbReference type="InterPro" id="IPR023058">
    <property type="entry name" value="PPIase_PpiC_CS"/>
</dbReference>
<evidence type="ECO:0000256" key="4">
    <source>
        <dbReference type="PROSITE-ProRule" id="PRU00278"/>
    </source>
</evidence>
<evidence type="ECO:0000256" key="3">
    <source>
        <dbReference type="ARBA" id="ARBA00023235"/>
    </source>
</evidence>
<evidence type="ECO:0000256" key="1">
    <source>
        <dbReference type="ARBA" id="ARBA00000971"/>
    </source>
</evidence>
<dbReference type="Proteomes" id="UP001152885">
    <property type="component" value="Unassembled WGS sequence"/>
</dbReference>
<dbReference type="SMART" id="SM00456">
    <property type="entry name" value="WW"/>
    <property type="match status" value="1"/>
</dbReference>
<dbReference type="Pfam" id="PF00397">
    <property type="entry name" value="WW"/>
    <property type="match status" value="1"/>
</dbReference>
<evidence type="ECO:0000313" key="9">
    <source>
        <dbReference type="Proteomes" id="UP001152885"/>
    </source>
</evidence>
<dbReference type="PANTHER" id="PTHR10657:SF4">
    <property type="entry name" value="PEPTIDYL-PROLYL CIS-TRANS ISOMERASE-RELATED"/>
    <property type="match status" value="1"/>
</dbReference>
<dbReference type="InterPro" id="IPR000297">
    <property type="entry name" value="PPIase_PpiC"/>
</dbReference>
<comment type="caution">
    <text evidence="8">The sequence shown here is derived from an EMBL/GenBank/DDBJ whole genome shotgun (WGS) entry which is preliminary data.</text>
</comment>
<sequence>MVSTKTGLPKHWTIKVSKTHNKEYYFNQKTKESSWTPPDNTNQDELAEYIKNFKNNQYKPVINEGKIRVNHLLIKNITSRKPKSWKNPDITLSRDDAIIILKKHLNKILQDNVEFSELAKEESDCSSHQKGGDLGYFSKGQMQPSFEQAAFNLHVGEISDIIESDSGVHIIERTG</sequence>
<evidence type="ECO:0000256" key="2">
    <source>
        <dbReference type="ARBA" id="ARBA00023110"/>
    </source>
</evidence>
<name>A0A9W4TUP6_9ASCO</name>
<dbReference type="Gene3D" id="2.20.70.10">
    <property type="match status" value="1"/>
</dbReference>
<accession>A0A9W4TUP6</accession>
<gene>
    <name evidence="8" type="ORF">CANVERA_P2257</name>
</gene>
<dbReference type="PROSITE" id="PS01096">
    <property type="entry name" value="PPIC_PPIASE_1"/>
    <property type="match status" value="1"/>
</dbReference>
<dbReference type="PROSITE" id="PS50020">
    <property type="entry name" value="WW_DOMAIN_2"/>
    <property type="match status" value="1"/>
</dbReference>
<comment type="catalytic activity">
    <reaction evidence="1 5">
        <text>[protein]-peptidylproline (omega=180) = [protein]-peptidylproline (omega=0)</text>
        <dbReference type="Rhea" id="RHEA:16237"/>
        <dbReference type="Rhea" id="RHEA-COMP:10747"/>
        <dbReference type="Rhea" id="RHEA-COMP:10748"/>
        <dbReference type="ChEBI" id="CHEBI:83833"/>
        <dbReference type="ChEBI" id="CHEBI:83834"/>
        <dbReference type="EC" id="5.2.1.8"/>
    </reaction>
</comment>
<dbReference type="Gene3D" id="3.10.50.40">
    <property type="match status" value="1"/>
</dbReference>
<feature type="domain" description="WW" evidence="6">
    <location>
        <begin position="6"/>
        <end position="40"/>
    </location>
</feature>
<evidence type="ECO:0000259" key="7">
    <source>
        <dbReference type="PROSITE" id="PS50198"/>
    </source>
</evidence>